<feature type="non-terminal residue" evidence="2">
    <location>
        <position position="146"/>
    </location>
</feature>
<feature type="region of interest" description="Disordered" evidence="1">
    <location>
        <begin position="98"/>
        <end position="146"/>
    </location>
</feature>
<sequence length="146" mass="17003">RQSNTSTTKKCYLHPQRIPRSQQLISDPCRPRFVIHTRHLLKPEHFHHGPDRERDEPSEIVRESVGFCRQPPVGIELLRLRKKALGPSVHSVRGYADVGVRRDEPSPDDFAARSRPIRQDRWMKSQSFISNPQSERDGTEKRIHAQ</sequence>
<keyword evidence="3" id="KW-1185">Reference proteome</keyword>
<evidence type="ECO:0000313" key="3">
    <source>
        <dbReference type="Proteomes" id="UP001295794"/>
    </source>
</evidence>
<dbReference type="AlphaFoldDB" id="A0AAD2HJS0"/>
<feature type="compositionally biased region" description="Basic and acidic residues" evidence="1">
    <location>
        <begin position="134"/>
        <end position="146"/>
    </location>
</feature>
<evidence type="ECO:0000256" key="1">
    <source>
        <dbReference type="SAM" id="MobiDB-lite"/>
    </source>
</evidence>
<gene>
    <name evidence="2" type="ORF">MYCIT1_LOCUS26129</name>
</gene>
<proteinExistence type="predicted"/>
<protein>
    <submittedName>
        <fullName evidence="2">Uncharacterized protein</fullName>
    </submittedName>
</protein>
<dbReference type="EMBL" id="CAVNYO010000419">
    <property type="protein sequence ID" value="CAK5277251.1"/>
    <property type="molecule type" value="Genomic_DNA"/>
</dbReference>
<dbReference type="Proteomes" id="UP001295794">
    <property type="component" value="Unassembled WGS sequence"/>
</dbReference>
<feature type="compositionally biased region" description="Polar residues" evidence="1">
    <location>
        <begin position="124"/>
        <end position="133"/>
    </location>
</feature>
<reference evidence="2" key="1">
    <citation type="submission" date="2023-11" db="EMBL/GenBank/DDBJ databases">
        <authorList>
            <person name="De Vega J J."/>
            <person name="De Vega J J."/>
        </authorList>
    </citation>
    <scope>NUCLEOTIDE SEQUENCE</scope>
</reference>
<organism evidence="2 3">
    <name type="scientific">Mycena citricolor</name>
    <dbReference type="NCBI Taxonomy" id="2018698"/>
    <lineage>
        <taxon>Eukaryota</taxon>
        <taxon>Fungi</taxon>
        <taxon>Dikarya</taxon>
        <taxon>Basidiomycota</taxon>
        <taxon>Agaricomycotina</taxon>
        <taxon>Agaricomycetes</taxon>
        <taxon>Agaricomycetidae</taxon>
        <taxon>Agaricales</taxon>
        <taxon>Marasmiineae</taxon>
        <taxon>Mycenaceae</taxon>
        <taxon>Mycena</taxon>
    </lineage>
</organism>
<feature type="non-terminal residue" evidence="2">
    <location>
        <position position="1"/>
    </location>
</feature>
<evidence type="ECO:0000313" key="2">
    <source>
        <dbReference type="EMBL" id="CAK5277251.1"/>
    </source>
</evidence>
<accession>A0AAD2HJS0</accession>
<name>A0AAD2HJS0_9AGAR</name>
<comment type="caution">
    <text evidence="2">The sequence shown here is derived from an EMBL/GenBank/DDBJ whole genome shotgun (WGS) entry which is preliminary data.</text>
</comment>